<keyword evidence="3" id="KW-0812">Transmembrane</keyword>
<feature type="compositionally biased region" description="Basic and acidic residues" evidence="2">
    <location>
        <begin position="167"/>
        <end position="184"/>
    </location>
</feature>
<feature type="region of interest" description="Disordered" evidence="2">
    <location>
        <begin position="167"/>
        <end position="322"/>
    </location>
</feature>
<keyword evidence="1" id="KW-0732">Signal</keyword>
<dbReference type="Pfam" id="PF10342">
    <property type="entry name" value="Kre9_KNH"/>
    <property type="match status" value="1"/>
</dbReference>
<dbReference type="HOGENOM" id="CLU_863393_0_0_1"/>
<feature type="compositionally biased region" description="Polar residues" evidence="2">
    <location>
        <begin position="246"/>
        <end position="259"/>
    </location>
</feature>
<evidence type="ECO:0000256" key="3">
    <source>
        <dbReference type="SAM" id="Phobius"/>
    </source>
</evidence>
<feature type="transmembrane region" description="Helical" evidence="3">
    <location>
        <begin position="136"/>
        <end position="158"/>
    </location>
</feature>
<dbReference type="AlphaFoldDB" id="M7S6L8"/>
<sequence length="322" mass="34271">MGTSYTIQWETDADSVRVTLVSGSESSNNIYHLYDVICDIWIVNDLSQACNSTDTSVDWTPVDDLPVGHYMLMANGADDSTAYSNQFNLAEAGIIVRVIVRVNRNLYRDNGIDGYINVHSNVRRWLNNVCYTGAKAGIGIGAAVGGLALLGGLGFLVFRMGKRAADEKKANDEPAEAGDSKPEESQPGSANPAADQAEKAEGGGIAELQAPNKIHEAPDYKTRLDTPDKPEFVSELDATGGLFVVPQTSRPNTGDTRASQNKENDKENAAPSGEEGGEGGAAKKEEGEAAASESKDRASTSSGKPKSVIYETPDDIGRPEDK</sequence>
<dbReference type="KEGG" id="ela:UCREL1_11361"/>
<dbReference type="EMBL" id="KB707565">
    <property type="protein sequence ID" value="EMR61714.1"/>
    <property type="molecule type" value="Genomic_DNA"/>
</dbReference>
<keyword evidence="6" id="KW-1185">Reference proteome</keyword>
<feature type="domain" description="Yeast cell wall synthesis Kre9/Knh1-like N-terminal" evidence="4">
    <location>
        <begin position="2"/>
        <end position="89"/>
    </location>
</feature>
<organism evidence="5 6">
    <name type="scientific">Eutypa lata (strain UCR-EL1)</name>
    <name type="common">Grapevine dieback disease fungus</name>
    <name type="synonym">Eutypa armeniacae</name>
    <dbReference type="NCBI Taxonomy" id="1287681"/>
    <lineage>
        <taxon>Eukaryota</taxon>
        <taxon>Fungi</taxon>
        <taxon>Dikarya</taxon>
        <taxon>Ascomycota</taxon>
        <taxon>Pezizomycotina</taxon>
        <taxon>Sordariomycetes</taxon>
        <taxon>Xylariomycetidae</taxon>
        <taxon>Xylariales</taxon>
        <taxon>Diatrypaceae</taxon>
        <taxon>Eutypa</taxon>
    </lineage>
</organism>
<name>M7S6L8_EUTLA</name>
<gene>
    <name evidence="5" type="ORF">UCREL1_11361</name>
</gene>
<evidence type="ECO:0000313" key="6">
    <source>
        <dbReference type="Proteomes" id="UP000012174"/>
    </source>
</evidence>
<feature type="compositionally biased region" description="Basic and acidic residues" evidence="2">
    <location>
        <begin position="281"/>
        <end position="298"/>
    </location>
</feature>
<keyword evidence="3" id="KW-0472">Membrane</keyword>
<evidence type="ECO:0000256" key="2">
    <source>
        <dbReference type="SAM" id="MobiDB-lite"/>
    </source>
</evidence>
<dbReference type="InterPro" id="IPR018466">
    <property type="entry name" value="Kre9/Knh1-like_N"/>
</dbReference>
<protein>
    <recommendedName>
        <fullName evidence="4">Yeast cell wall synthesis Kre9/Knh1-like N-terminal domain-containing protein</fullName>
    </recommendedName>
</protein>
<evidence type="ECO:0000259" key="4">
    <source>
        <dbReference type="Pfam" id="PF10342"/>
    </source>
</evidence>
<feature type="compositionally biased region" description="Basic and acidic residues" evidence="2">
    <location>
        <begin position="213"/>
        <end position="232"/>
    </location>
</feature>
<keyword evidence="3" id="KW-1133">Transmembrane helix</keyword>
<dbReference type="OrthoDB" id="4767069at2759"/>
<reference evidence="6" key="1">
    <citation type="journal article" date="2013" name="Genome Announc.">
        <title>Draft genome sequence of the grapevine dieback fungus Eutypa lata UCR-EL1.</title>
        <authorList>
            <person name="Blanco-Ulate B."/>
            <person name="Rolshausen P.E."/>
            <person name="Cantu D."/>
        </authorList>
    </citation>
    <scope>NUCLEOTIDE SEQUENCE [LARGE SCALE GENOMIC DNA]</scope>
    <source>
        <strain evidence="6">UCR-EL1</strain>
    </source>
</reference>
<proteinExistence type="predicted"/>
<accession>M7S6L8</accession>
<dbReference type="Proteomes" id="UP000012174">
    <property type="component" value="Unassembled WGS sequence"/>
</dbReference>
<evidence type="ECO:0000256" key="1">
    <source>
        <dbReference type="ARBA" id="ARBA00022729"/>
    </source>
</evidence>
<evidence type="ECO:0000313" key="5">
    <source>
        <dbReference type="EMBL" id="EMR61714.1"/>
    </source>
</evidence>